<feature type="region of interest" description="Disordered" evidence="1">
    <location>
        <begin position="289"/>
        <end position="323"/>
    </location>
</feature>
<name>A0A379MZ90_9PROT</name>
<dbReference type="GO" id="GO:0003677">
    <property type="term" value="F:DNA binding"/>
    <property type="evidence" value="ECO:0007669"/>
    <property type="project" value="InterPro"/>
</dbReference>
<evidence type="ECO:0000256" key="1">
    <source>
        <dbReference type="SAM" id="MobiDB-lite"/>
    </source>
</evidence>
<organism evidence="2 3">
    <name type="scientific">Roseomonas mucosa</name>
    <dbReference type="NCBI Taxonomy" id="207340"/>
    <lineage>
        <taxon>Bacteria</taxon>
        <taxon>Pseudomonadati</taxon>
        <taxon>Pseudomonadota</taxon>
        <taxon>Alphaproteobacteria</taxon>
        <taxon>Acetobacterales</taxon>
        <taxon>Roseomonadaceae</taxon>
        <taxon>Roseomonas</taxon>
    </lineage>
</organism>
<dbReference type="AlphaFoldDB" id="A0A379MZ90"/>
<sequence>MQLTREQYAIAESLGCRFLPATESQIHRLSMQQRIFWLDGKAFVVSRRDGFHETAGTLRRLLAHALAPGLSEGPSGGHAAAPPTDAPPAGAARAPAPQASLPQDAAPREKTPPAVEAPPAQDAPASPPPAAAPPAGSVAKPRRAGGRAHPPAPEQPALALQEASPDTPRGTTDSQAEATPGEVAAQPVAPPEPEPVAASAQAGSEEVRADAAAALLAGAGLGSLGVLLQPGALARKRPRKQIPGLLAPKKRDPVSLTVQIVAAHVSNNAVQTTDLPNLIAEVHRALTGPMGTANGAEPGRPPPVAASLTRRRAEGAQKGAGKG</sequence>
<accession>A0A379MZ90</accession>
<proteinExistence type="predicted"/>
<dbReference type="GO" id="GO:0006355">
    <property type="term" value="P:regulation of DNA-templated transcription"/>
    <property type="evidence" value="ECO:0007669"/>
    <property type="project" value="InterPro"/>
</dbReference>
<dbReference type="Pfam" id="PF05443">
    <property type="entry name" value="ROS_MUCR"/>
    <property type="match status" value="1"/>
</dbReference>
<dbReference type="GO" id="GO:0008270">
    <property type="term" value="F:zinc ion binding"/>
    <property type="evidence" value="ECO:0007669"/>
    <property type="project" value="InterPro"/>
</dbReference>
<dbReference type="EMBL" id="UGVN01000001">
    <property type="protein sequence ID" value="SUE40357.1"/>
    <property type="molecule type" value="Genomic_DNA"/>
</dbReference>
<feature type="region of interest" description="Disordered" evidence="1">
    <location>
        <begin position="69"/>
        <end position="207"/>
    </location>
</feature>
<dbReference type="InterPro" id="IPR008807">
    <property type="entry name" value="ROS_MUCR"/>
</dbReference>
<reference evidence="2 3" key="1">
    <citation type="submission" date="2018-06" db="EMBL/GenBank/DDBJ databases">
        <authorList>
            <consortium name="Pathogen Informatics"/>
            <person name="Doyle S."/>
        </authorList>
    </citation>
    <scope>NUCLEOTIDE SEQUENCE [LARGE SCALE GENOMIC DNA]</scope>
    <source>
        <strain evidence="2 3">NCTC13291</strain>
    </source>
</reference>
<evidence type="ECO:0000313" key="2">
    <source>
        <dbReference type="EMBL" id="SUE40357.1"/>
    </source>
</evidence>
<gene>
    <name evidence="2" type="ORF">NCTC13291_01917</name>
</gene>
<dbReference type="Proteomes" id="UP000254919">
    <property type="component" value="Unassembled WGS sequence"/>
</dbReference>
<protein>
    <submittedName>
        <fullName evidence="2">ROS/MUCR transcriptional regulator protein</fullName>
    </submittedName>
</protein>
<evidence type="ECO:0000313" key="3">
    <source>
        <dbReference type="Proteomes" id="UP000254919"/>
    </source>
</evidence>
<feature type="compositionally biased region" description="Low complexity" evidence="1">
    <location>
        <begin position="79"/>
        <end position="102"/>
    </location>
</feature>